<dbReference type="EMBL" id="CP111012">
    <property type="protein sequence ID" value="WAQ93664.1"/>
    <property type="molecule type" value="Genomic_DNA"/>
</dbReference>
<protein>
    <submittedName>
        <fullName evidence="3">TIE2-like protein</fullName>
    </submittedName>
</protein>
<dbReference type="PANTHER" id="PTHR24416">
    <property type="entry name" value="TYROSINE-PROTEIN KINASE RECEPTOR"/>
    <property type="match status" value="1"/>
</dbReference>
<evidence type="ECO:0000313" key="3">
    <source>
        <dbReference type="EMBL" id="WAQ93664.1"/>
    </source>
</evidence>
<gene>
    <name evidence="3" type="ORF">MAR_006135</name>
</gene>
<dbReference type="InterPro" id="IPR000719">
    <property type="entry name" value="Prot_kinase_dom"/>
</dbReference>
<dbReference type="Proteomes" id="UP001164746">
    <property type="component" value="Chromosome 1"/>
</dbReference>
<dbReference type="Gene3D" id="1.10.510.10">
    <property type="entry name" value="Transferase(Phosphotransferase) domain 1"/>
    <property type="match status" value="1"/>
</dbReference>
<dbReference type="SUPFAM" id="SSF56112">
    <property type="entry name" value="Protein kinase-like (PK-like)"/>
    <property type="match status" value="1"/>
</dbReference>
<dbReference type="InterPro" id="IPR001245">
    <property type="entry name" value="Ser-Thr/Tyr_kinase_cat_dom"/>
</dbReference>
<name>A0ABY7DBA1_MYAAR</name>
<dbReference type="InterPro" id="IPR050122">
    <property type="entry name" value="RTK"/>
</dbReference>
<proteinExistence type="predicted"/>
<evidence type="ECO:0000259" key="2">
    <source>
        <dbReference type="PROSITE" id="PS50011"/>
    </source>
</evidence>
<accession>A0ABY7DBA1</accession>
<evidence type="ECO:0000313" key="4">
    <source>
        <dbReference type="Proteomes" id="UP001164746"/>
    </source>
</evidence>
<keyword evidence="1" id="KW-0812">Transmembrane</keyword>
<reference evidence="3" key="1">
    <citation type="submission" date="2022-11" db="EMBL/GenBank/DDBJ databases">
        <title>Centuries of genome instability and evolution in soft-shell clam transmissible cancer (bioRxiv).</title>
        <authorList>
            <person name="Hart S.F.M."/>
            <person name="Yonemitsu M.A."/>
            <person name="Giersch R.M."/>
            <person name="Beal B.F."/>
            <person name="Arriagada G."/>
            <person name="Davis B.W."/>
            <person name="Ostrander E.A."/>
            <person name="Goff S.P."/>
            <person name="Metzger M.J."/>
        </authorList>
    </citation>
    <scope>NUCLEOTIDE SEQUENCE</scope>
    <source>
        <strain evidence="3">MELC-2E11</strain>
        <tissue evidence="3">Siphon/mantle</tissue>
    </source>
</reference>
<dbReference type="InterPro" id="IPR020635">
    <property type="entry name" value="Tyr_kinase_cat_dom"/>
</dbReference>
<evidence type="ECO:0000256" key="1">
    <source>
        <dbReference type="SAM" id="Phobius"/>
    </source>
</evidence>
<keyword evidence="1" id="KW-1133">Transmembrane helix</keyword>
<organism evidence="3 4">
    <name type="scientific">Mya arenaria</name>
    <name type="common">Soft-shell clam</name>
    <dbReference type="NCBI Taxonomy" id="6604"/>
    <lineage>
        <taxon>Eukaryota</taxon>
        <taxon>Metazoa</taxon>
        <taxon>Spiralia</taxon>
        <taxon>Lophotrochozoa</taxon>
        <taxon>Mollusca</taxon>
        <taxon>Bivalvia</taxon>
        <taxon>Autobranchia</taxon>
        <taxon>Heteroconchia</taxon>
        <taxon>Euheterodonta</taxon>
        <taxon>Imparidentia</taxon>
        <taxon>Neoheterodontei</taxon>
        <taxon>Myida</taxon>
        <taxon>Myoidea</taxon>
        <taxon>Myidae</taxon>
        <taxon>Mya</taxon>
    </lineage>
</organism>
<keyword evidence="4" id="KW-1185">Reference proteome</keyword>
<keyword evidence="1" id="KW-0472">Membrane</keyword>
<sequence>MFTVVGKDENDFTLVWSNQNRFNNLRFEFDTLINIPEIPERPVYVHDARIGIVASSIEASVSKIPRDGGSTRYIASNKTYNCETGISEDNPAVEKNTCEIYDENFATLIEHGDILLLKFRSRSGGFQKLINIDNQGKPFATKHYNGLQGQENLEFRFDFIVPEHCSLDSGSCLSKPLHIDDEFTRSTIQVRWSDWTDAMSGMWQYYFEVFKLQPNRDGKLEEATPINPVFNRTLNHTDGEISSSFTPDEPGMYSVLLKLSDMANNSRIARRFVLYDDTSVISVSNETDKKLYFSSAMEETGYAWQTPSNNNDTTVTVNVSWDGHANKLHEDGKFLAEIEEFPIQFKEIEDEGIFMSLKFVSDSLDDDEGERTRQAIPNYHGIVQFEVAYEQSASEEVPTGWSVVGLHERTSSQRTLENGDRLRVWIRATDVMGNTRTDSTLMRIDGSPPTISTNFLASDRQSGVHKIGIKLIVKLPGKDGLVAYDNFTEAMRGDGDVEDPRCIGLDQNDRCLLPEQIVDIDNCWLTDLNGEIQMQSFEFLSTLAYFDIAGLYPEVEYNVELRLRADNGHVRQVGENLSVVTPHFSQEEDLSRVFPTGAVVGITVGILLLCVIFVLLFIKIRGNIKEKRKKIAMPRAITNRVHPSASESNKGSLHEIHNNENENLQSELYLYGEMNFNSSSKGYISSDNITFIAFWKSGHFANIYHAQDFSKNDELLMKAKLNFSSVKAGDHPNVIKFVGAVVDNVALGPIIIYELCEIGSLRHHLQKNKYNFIIKMQENLFRFGLDVAKGMEFLAFRGVTHRRLAARNILLNFLNEAKIAGFGPQPSGKDNGGEAVSMSCAIKMDF</sequence>
<feature type="domain" description="Protein kinase" evidence="2">
    <location>
        <begin position="665"/>
        <end position="846"/>
    </location>
</feature>
<dbReference type="InterPro" id="IPR011009">
    <property type="entry name" value="Kinase-like_dom_sf"/>
</dbReference>
<dbReference type="PROSITE" id="PS50011">
    <property type="entry name" value="PROTEIN_KINASE_DOM"/>
    <property type="match status" value="1"/>
</dbReference>
<feature type="transmembrane region" description="Helical" evidence="1">
    <location>
        <begin position="593"/>
        <end position="618"/>
    </location>
</feature>
<dbReference type="PANTHER" id="PTHR24416:SF617">
    <property type="entry name" value="RET ONCOGENE, ISOFORM A"/>
    <property type="match status" value="1"/>
</dbReference>
<dbReference type="SMART" id="SM00219">
    <property type="entry name" value="TyrKc"/>
    <property type="match status" value="1"/>
</dbReference>
<dbReference type="Pfam" id="PF07714">
    <property type="entry name" value="PK_Tyr_Ser-Thr"/>
    <property type="match status" value="1"/>
</dbReference>